<dbReference type="SUPFAM" id="SSF52540">
    <property type="entry name" value="P-loop containing nucleoside triphosphate hydrolases"/>
    <property type="match status" value="1"/>
</dbReference>
<accession>A0A0F9MAH9</accession>
<evidence type="ECO:0000313" key="1">
    <source>
        <dbReference type="EMBL" id="KKN04390.1"/>
    </source>
</evidence>
<dbReference type="AlphaFoldDB" id="A0A0F9MAH9"/>
<dbReference type="EMBL" id="LAZR01004927">
    <property type="protein sequence ID" value="KKN04390.1"/>
    <property type="molecule type" value="Genomic_DNA"/>
</dbReference>
<reference evidence="1" key="1">
    <citation type="journal article" date="2015" name="Nature">
        <title>Complex archaea that bridge the gap between prokaryotes and eukaryotes.</title>
        <authorList>
            <person name="Spang A."/>
            <person name="Saw J.H."/>
            <person name="Jorgensen S.L."/>
            <person name="Zaremba-Niedzwiedzka K."/>
            <person name="Martijn J."/>
            <person name="Lind A.E."/>
            <person name="van Eijk R."/>
            <person name="Schleper C."/>
            <person name="Guy L."/>
            <person name="Ettema T.J."/>
        </authorList>
    </citation>
    <scope>NUCLEOTIDE SEQUENCE</scope>
</reference>
<sequence>MPGAGKSIIAAGLMEKGFEVFNMGDAVRTEAKRRNLEPTGKNLGKLMLELREKNGPGVVAELTQPNITNSSSSIVIIDGVRSNHEIEVFKKIGTVKLLLIEATSDTRFNFLHERNRSDDPKTRELFDERDKREIDVGLSGSIASADETISNSNLTKEELIEKAYKTIQSWI</sequence>
<comment type="caution">
    <text evidence="1">The sequence shown here is derived from an EMBL/GenBank/DDBJ whole genome shotgun (WGS) entry which is preliminary data.</text>
</comment>
<evidence type="ECO:0008006" key="2">
    <source>
        <dbReference type="Google" id="ProtNLM"/>
    </source>
</evidence>
<gene>
    <name evidence="1" type="ORF">LCGC14_1098000</name>
</gene>
<dbReference type="Gene3D" id="3.40.50.300">
    <property type="entry name" value="P-loop containing nucleotide triphosphate hydrolases"/>
    <property type="match status" value="1"/>
</dbReference>
<dbReference type="Pfam" id="PF13207">
    <property type="entry name" value="AAA_17"/>
    <property type="match status" value="1"/>
</dbReference>
<organism evidence="1">
    <name type="scientific">marine sediment metagenome</name>
    <dbReference type="NCBI Taxonomy" id="412755"/>
    <lineage>
        <taxon>unclassified sequences</taxon>
        <taxon>metagenomes</taxon>
        <taxon>ecological metagenomes</taxon>
    </lineage>
</organism>
<dbReference type="InterPro" id="IPR027417">
    <property type="entry name" value="P-loop_NTPase"/>
</dbReference>
<proteinExistence type="predicted"/>
<dbReference type="PANTHER" id="PTHR41930:SF1">
    <property type="entry name" value="DEPHOSPHO-COA KINASE"/>
    <property type="match status" value="1"/>
</dbReference>
<protein>
    <recommendedName>
        <fullName evidence="2">Dephospho-CoA kinase</fullName>
    </recommendedName>
</protein>
<name>A0A0F9MAH9_9ZZZZ</name>
<dbReference type="PANTHER" id="PTHR41930">
    <property type="entry name" value="UPF0200 PROTEIN MJ1399"/>
    <property type="match status" value="1"/>
</dbReference>